<name>A0A231VDL5_THETR</name>
<dbReference type="RefSeq" id="WP_094046239.1">
    <property type="nucleotide sequence ID" value="NZ_CP117247.1"/>
</dbReference>
<sequence>MEWYKLIFKQNQPIHIGSSKWGVISETEIFIPGWTMWGALTNEYLKRIKFENIEDAKIIFNRITNFYPTIVPVDGNKNSIKAMFPEYKEGKLFYGNYSVDEFKFIFVDTIVSTAIEPLSRKAWDESLHEFEYILPRVKQTSTESNQNELYWVGLIGFESSTEKDIENKFLSEGNTKIYIGGDSRYGFGELELFKEPCKVEGEELIEWNLNPDGFLVYNKSDNLILRQFLEFSTKIKFEGKIVLLAEFDFTHSTPTVQTAGYYINVGSKILRLDSDLKNYQLVKGKFIKTI</sequence>
<gene>
    <name evidence="1" type="ORF">CE561_11220</name>
</gene>
<protein>
    <submittedName>
        <fullName evidence="1">Uncharacterized protein</fullName>
    </submittedName>
</protein>
<comment type="caution">
    <text evidence="1">The sequence shown here is derived from an EMBL/GenBank/DDBJ whole genome shotgun (WGS) entry which is preliminary data.</text>
</comment>
<proteinExistence type="predicted"/>
<organism evidence="1 2">
    <name type="scientific">Thermoanaerobacterium thermosaccharolyticum</name>
    <name type="common">Clostridium thermosaccharolyticum</name>
    <dbReference type="NCBI Taxonomy" id="1517"/>
    <lineage>
        <taxon>Bacteria</taxon>
        <taxon>Bacillati</taxon>
        <taxon>Bacillota</taxon>
        <taxon>Clostridia</taxon>
        <taxon>Thermoanaerobacterales</taxon>
        <taxon>Thermoanaerobacteraceae</taxon>
        <taxon>Thermoanaerobacterium</taxon>
    </lineage>
</organism>
<dbReference type="AlphaFoldDB" id="A0A231VDL5"/>
<evidence type="ECO:0000313" key="2">
    <source>
        <dbReference type="Proteomes" id="UP000215301"/>
    </source>
</evidence>
<reference evidence="1 2" key="1">
    <citation type="submission" date="2017-06" db="EMBL/GenBank/DDBJ databases">
        <title>Isolation and characterization of a thermophilic and butanogenic Thermoanaerobacterium thermosaccharolyticum M5 capable of efficient degradation of hemicellulose.</title>
        <authorList>
            <person name="Xin F."/>
            <person name="Jiang Y."/>
        </authorList>
    </citation>
    <scope>NUCLEOTIDE SEQUENCE [LARGE SCALE GENOMIC DNA]</scope>
    <source>
        <strain evidence="1 2">M5</strain>
    </source>
</reference>
<dbReference type="EMBL" id="NKHD01000033">
    <property type="protein sequence ID" value="OXT06263.1"/>
    <property type="molecule type" value="Genomic_DNA"/>
</dbReference>
<accession>A0A231VDL5</accession>
<dbReference type="Proteomes" id="UP000215301">
    <property type="component" value="Unassembled WGS sequence"/>
</dbReference>
<evidence type="ECO:0000313" key="1">
    <source>
        <dbReference type="EMBL" id="OXT06263.1"/>
    </source>
</evidence>